<dbReference type="VEuPathDB" id="TriTrypDB:TcG_02456"/>
<evidence type="ECO:0000313" key="3">
    <source>
        <dbReference type="Proteomes" id="UP000246121"/>
    </source>
</evidence>
<dbReference type="VEuPathDB" id="TriTrypDB:TcYC6_0080180"/>
<dbReference type="VEuPathDB" id="TriTrypDB:BCY84_16153"/>
<keyword evidence="1" id="KW-0472">Membrane</keyword>
<accession>A0A2V2VS88</accession>
<proteinExistence type="predicted"/>
<gene>
    <name evidence="2" type="ORF">C4B63_13g188</name>
</gene>
<dbReference type="Proteomes" id="UP000246121">
    <property type="component" value="Unassembled WGS sequence"/>
</dbReference>
<feature type="transmembrane region" description="Helical" evidence="1">
    <location>
        <begin position="20"/>
        <end position="43"/>
    </location>
</feature>
<dbReference type="AlphaFoldDB" id="A0A2V2VS88"/>
<dbReference type="EMBL" id="PRFA01000013">
    <property type="protein sequence ID" value="PWU98128.1"/>
    <property type="molecule type" value="Genomic_DNA"/>
</dbReference>
<comment type="caution">
    <text evidence="2">The sequence shown here is derived from an EMBL/GenBank/DDBJ whole genome shotgun (WGS) entry which is preliminary data.</text>
</comment>
<dbReference type="VEuPathDB" id="TriTrypDB:C4B63_13g188"/>
<sequence length="197" mass="22396">MSSSSLMEPPPKQAATELVYAEVVVSFATAIGLFVFTVVQLLYRTTRRARRLWRAENQIRFDGAHFLSKPEGNVGRKIIEIGLKEHENKEVKPPSFVLPAVVANDRDVRADCLSMLAETRQIFRKQYGDSACLMSMRCCLSCVENALPSSQTEDFLRLYENVLFGQHRVDGISDSLTNDDIKFLYAFFHNTILKEIQ</sequence>
<name>A0A2V2VS88_TRYCR</name>
<dbReference type="VEuPathDB" id="TriTrypDB:TcCLB.506583.20"/>
<evidence type="ECO:0000313" key="2">
    <source>
        <dbReference type="EMBL" id="PWU98128.1"/>
    </source>
</evidence>
<keyword evidence="1" id="KW-0812">Transmembrane</keyword>
<dbReference type="VEuPathDB" id="TriTrypDB:TcCL_NonESM06406"/>
<keyword evidence="1" id="KW-1133">Transmembrane helix</keyword>
<dbReference type="VEuPathDB" id="TriTrypDB:C3747_73g5"/>
<evidence type="ECO:0000256" key="1">
    <source>
        <dbReference type="SAM" id="Phobius"/>
    </source>
</evidence>
<reference evidence="2 3" key="1">
    <citation type="journal article" date="2018" name="Microb. Genom.">
        <title>Expanding an expanded genome: long-read sequencing of Trypanosoma cruzi.</title>
        <authorList>
            <person name="Berna L."/>
            <person name="Rodriguez M."/>
            <person name="Chiribao M.L."/>
            <person name="Parodi-Talice A."/>
            <person name="Pita S."/>
            <person name="Rijo G."/>
            <person name="Alvarez-Valin F."/>
            <person name="Robello C."/>
        </authorList>
    </citation>
    <scope>NUCLEOTIDE SEQUENCE [LARGE SCALE GENOMIC DNA]</scope>
    <source>
        <strain evidence="2 3">Dm28c</strain>
    </source>
</reference>
<protein>
    <submittedName>
        <fullName evidence="2">Uncharacterized protein</fullName>
    </submittedName>
</protein>
<organism evidence="2 3">
    <name type="scientific">Trypanosoma cruzi</name>
    <dbReference type="NCBI Taxonomy" id="5693"/>
    <lineage>
        <taxon>Eukaryota</taxon>
        <taxon>Discoba</taxon>
        <taxon>Euglenozoa</taxon>
        <taxon>Kinetoplastea</taxon>
        <taxon>Metakinetoplastina</taxon>
        <taxon>Trypanosomatida</taxon>
        <taxon>Trypanosomatidae</taxon>
        <taxon>Trypanosoma</taxon>
        <taxon>Schizotrypanum</taxon>
    </lineage>
</organism>
<dbReference type="VEuPathDB" id="TriTrypDB:TcBrA4_0003750"/>
<dbReference type="VEuPathDB" id="TriTrypDB:TcCLB.506677.4"/>